<reference evidence="1 2" key="1">
    <citation type="submission" date="2021-03" db="EMBL/GenBank/DDBJ databases">
        <title>Antimicrobial resistance genes in bacteria isolated from Japanese honey, and their potential for conferring macrolide and lincosamide resistance in the American foulbrood pathogen Paenibacillus larvae.</title>
        <authorList>
            <person name="Okamoto M."/>
            <person name="Kumagai M."/>
            <person name="Kanamori H."/>
            <person name="Takamatsu D."/>
        </authorList>
    </citation>
    <scope>NUCLEOTIDE SEQUENCE [LARGE SCALE GENOMIC DNA]</scope>
    <source>
        <strain evidence="1 2">J34TS1</strain>
    </source>
</reference>
<accession>A0A919YBA0</accession>
<dbReference type="EMBL" id="BORT01000008">
    <property type="protein sequence ID" value="GIO47566.1"/>
    <property type="molecule type" value="Genomic_DNA"/>
</dbReference>
<evidence type="ECO:0000313" key="1">
    <source>
        <dbReference type="EMBL" id="GIO47566.1"/>
    </source>
</evidence>
<dbReference type="Proteomes" id="UP000682811">
    <property type="component" value="Unassembled WGS sequence"/>
</dbReference>
<dbReference type="RefSeq" id="WP_212978405.1">
    <property type="nucleotide sequence ID" value="NZ_AP025343.1"/>
</dbReference>
<proteinExistence type="predicted"/>
<comment type="caution">
    <text evidence="1">The sequence shown here is derived from an EMBL/GenBank/DDBJ whole genome shotgun (WGS) entry which is preliminary data.</text>
</comment>
<organism evidence="1 2">
    <name type="scientific">Paenibacillus azoreducens</name>
    <dbReference type="NCBI Taxonomy" id="116718"/>
    <lineage>
        <taxon>Bacteria</taxon>
        <taxon>Bacillati</taxon>
        <taxon>Bacillota</taxon>
        <taxon>Bacilli</taxon>
        <taxon>Bacillales</taxon>
        <taxon>Paenibacillaceae</taxon>
        <taxon>Paenibacillus</taxon>
    </lineage>
</organism>
<evidence type="ECO:0000313" key="2">
    <source>
        <dbReference type="Proteomes" id="UP000682811"/>
    </source>
</evidence>
<dbReference type="AlphaFoldDB" id="A0A919YBA0"/>
<name>A0A919YBA0_9BACL</name>
<sequence>MRMLKGLSRLIPCESGTVRLAGRELRMMPNKQISQLMCILSQSNQTPMFVTRLIHAFIRFGGRRPPLFEQMIIAKPGRFEPYQEIY</sequence>
<gene>
    <name evidence="1" type="ORF">J34TS1_23310</name>
</gene>
<keyword evidence="2" id="KW-1185">Reference proteome</keyword>
<protein>
    <submittedName>
        <fullName evidence="1">Uncharacterized protein</fullName>
    </submittedName>
</protein>